<gene>
    <name evidence="6" type="ORF">Mal15_40160</name>
</gene>
<evidence type="ECO:0000256" key="3">
    <source>
        <dbReference type="ARBA" id="ARBA00023102"/>
    </source>
</evidence>
<keyword evidence="6" id="KW-0413">Isomerase</keyword>
<dbReference type="InterPro" id="IPR013785">
    <property type="entry name" value="Aldolase_TIM"/>
</dbReference>
<dbReference type="SUPFAM" id="SSF51366">
    <property type="entry name" value="Ribulose-phoshate binding barrel"/>
    <property type="match status" value="1"/>
</dbReference>
<comment type="similarity">
    <text evidence="1 5">Belongs to the HisA/HisF family.</text>
</comment>
<comment type="pathway">
    <text evidence="4">Amino-acid biosynthesis.</text>
</comment>
<dbReference type="AlphaFoldDB" id="A0A5B9MHG1"/>
<dbReference type="KEGG" id="smam:Mal15_40160"/>
<protein>
    <submittedName>
        <fullName evidence="6">1-(5-phosphoribosyl)-5-[(5-phosphoribosylamino)methylideneamino] imidazole-4-carboxamide isomerase</fullName>
    </submittedName>
</protein>
<accession>A0A5B9MHG1</accession>
<proteinExistence type="inferred from homology"/>
<dbReference type="GO" id="GO:0016853">
    <property type="term" value="F:isomerase activity"/>
    <property type="evidence" value="ECO:0007669"/>
    <property type="project" value="UniProtKB-KW"/>
</dbReference>
<dbReference type="EMBL" id="CP036264">
    <property type="protein sequence ID" value="QEF99949.1"/>
    <property type="molecule type" value="Genomic_DNA"/>
</dbReference>
<evidence type="ECO:0000256" key="4">
    <source>
        <dbReference type="ARBA" id="ARBA00029440"/>
    </source>
</evidence>
<dbReference type="Pfam" id="PF00977">
    <property type="entry name" value="His_biosynth"/>
    <property type="match status" value="1"/>
</dbReference>
<dbReference type="InterPro" id="IPR011060">
    <property type="entry name" value="RibuloseP-bd_barrel"/>
</dbReference>
<dbReference type="GO" id="GO:0000105">
    <property type="term" value="P:L-histidine biosynthetic process"/>
    <property type="evidence" value="ECO:0007669"/>
    <property type="project" value="UniProtKB-KW"/>
</dbReference>
<evidence type="ECO:0000256" key="2">
    <source>
        <dbReference type="ARBA" id="ARBA00022605"/>
    </source>
</evidence>
<reference evidence="6 7" key="1">
    <citation type="submission" date="2019-02" db="EMBL/GenBank/DDBJ databases">
        <title>Planctomycetal bacteria perform biofilm scaping via a novel small molecule.</title>
        <authorList>
            <person name="Jeske O."/>
            <person name="Boedeker C."/>
            <person name="Wiegand S."/>
            <person name="Breitling P."/>
            <person name="Kallscheuer N."/>
            <person name="Jogler M."/>
            <person name="Rohde M."/>
            <person name="Petersen J."/>
            <person name="Medema M.H."/>
            <person name="Surup F."/>
            <person name="Jogler C."/>
        </authorList>
    </citation>
    <scope>NUCLEOTIDE SEQUENCE [LARGE SCALE GENOMIC DNA]</scope>
    <source>
        <strain evidence="6 7">Mal15</strain>
    </source>
</reference>
<keyword evidence="7" id="KW-1185">Reference proteome</keyword>
<dbReference type="RefSeq" id="WP_147869268.1">
    <property type="nucleotide sequence ID" value="NZ_CP036264.1"/>
</dbReference>
<keyword evidence="3 5" id="KW-0368">Histidine biosynthesis</keyword>
<keyword evidence="2 5" id="KW-0028">Amino-acid biosynthesis</keyword>
<name>A0A5B9MHG1_9BACT</name>
<evidence type="ECO:0000313" key="7">
    <source>
        <dbReference type="Proteomes" id="UP000321353"/>
    </source>
</evidence>
<evidence type="ECO:0000256" key="1">
    <source>
        <dbReference type="ARBA" id="ARBA00009667"/>
    </source>
</evidence>
<dbReference type="InterPro" id="IPR006062">
    <property type="entry name" value="His_biosynth"/>
</dbReference>
<evidence type="ECO:0000256" key="5">
    <source>
        <dbReference type="RuleBase" id="RU003657"/>
    </source>
</evidence>
<organism evidence="6 7">
    <name type="scientific">Stieleria maiorica</name>
    <dbReference type="NCBI Taxonomy" id="2795974"/>
    <lineage>
        <taxon>Bacteria</taxon>
        <taxon>Pseudomonadati</taxon>
        <taxon>Planctomycetota</taxon>
        <taxon>Planctomycetia</taxon>
        <taxon>Pirellulales</taxon>
        <taxon>Pirellulaceae</taxon>
        <taxon>Stieleria</taxon>
    </lineage>
</organism>
<sequence>MTGCKPIPPDAFTSRFIGVIDLQDGLAVHGVGGDRDHYLPVGTFNAPGRAAHRIDGHVQRLIDGYHSVGIDSLYVADLNGIRFGDWQRQQIRSIVERCSDRGTLFLDLGFRTTMPPQRWSWIESLVNDHANVVVILATECATDVSLLSDLLTHLPCDQIAVSLDYKDGRWVSEETTDDDWFDACRNSGISTVIGLDLASVGSTSIQRTLELCKRVRLQLPHTRYITGGGVRGAADARRLFDAGADQLLVASLYAR</sequence>
<evidence type="ECO:0000313" key="6">
    <source>
        <dbReference type="EMBL" id="QEF99949.1"/>
    </source>
</evidence>
<dbReference type="Gene3D" id="3.20.20.70">
    <property type="entry name" value="Aldolase class I"/>
    <property type="match status" value="1"/>
</dbReference>
<dbReference type="Proteomes" id="UP000321353">
    <property type="component" value="Chromosome"/>
</dbReference>